<protein>
    <submittedName>
        <fullName evidence="1">Uncharacterized protein</fullName>
    </submittedName>
</protein>
<sequence length="54" mass="5268">MELSGNTRQPCSGCCGGIVGCGGCGGGFCDCCCGRCGGSGCDLEKLLEVCALQV</sequence>
<proteinExistence type="predicted"/>
<organism evidence="1 2">
    <name type="scientific">Meloidogyne enterolobii</name>
    <name type="common">Root-knot nematode worm</name>
    <name type="synonym">Meloidogyne mayaguensis</name>
    <dbReference type="NCBI Taxonomy" id="390850"/>
    <lineage>
        <taxon>Eukaryota</taxon>
        <taxon>Metazoa</taxon>
        <taxon>Ecdysozoa</taxon>
        <taxon>Nematoda</taxon>
        <taxon>Chromadorea</taxon>
        <taxon>Rhabditida</taxon>
        <taxon>Tylenchina</taxon>
        <taxon>Tylenchomorpha</taxon>
        <taxon>Tylenchoidea</taxon>
        <taxon>Meloidogynidae</taxon>
        <taxon>Meloidogyninae</taxon>
        <taxon>Meloidogyne</taxon>
    </lineage>
</organism>
<evidence type="ECO:0000313" key="2">
    <source>
        <dbReference type="Proteomes" id="UP000580250"/>
    </source>
</evidence>
<dbReference type="Proteomes" id="UP000580250">
    <property type="component" value="Unassembled WGS sequence"/>
</dbReference>
<evidence type="ECO:0000313" key="1">
    <source>
        <dbReference type="EMBL" id="CAD2191590.1"/>
    </source>
</evidence>
<dbReference type="AlphaFoldDB" id="A0A6V7WX21"/>
<accession>A0A6V7WX21</accession>
<dbReference type="EMBL" id="CAJEWN010000887">
    <property type="protein sequence ID" value="CAD2191590.1"/>
    <property type="molecule type" value="Genomic_DNA"/>
</dbReference>
<comment type="caution">
    <text evidence="1">The sequence shown here is derived from an EMBL/GenBank/DDBJ whole genome shotgun (WGS) entry which is preliminary data.</text>
</comment>
<reference evidence="1 2" key="1">
    <citation type="submission" date="2020-08" db="EMBL/GenBank/DDBJ databases">
        <authorList>
            <person name="Koutsovoulos G."/>
            <person name="Danchin GJ E."/>
        </authorList>
    </citation>
    <scope>NUCLEOTIDE SEQUENCE [LARGE SCALE GENOMIC DNA]</scope>
</reference>
<name>A0A6V7WX21_MELEN</name>
<gene>
    <name evidence="1" type="ORF">MENT_LOCUS44432</name>
</gene>